<evidence type="ECO:0000256" key="1">
    <source>
        <dbReference type="ARBA" id="ARBA00004173"/>
    </source>
</evidence>
<reference evidence="8" key="1">
    <citation type="submission" date="2015-10" db="EMBL/GenBank/DDBJ databases">
        <authorList>
            <person name="Devillers H."/>
        </authorList>
    </citation>
    <scope>NUCLEOTIDE SEQUENCE [LARGE SCALE GENOMIC DNA]</scope>
</reference>
<organism evidence="7 8">
    <name type="scientific">Lachancea quebecensis</name>
    <dbReference type="NCBI Taxonomy" id="1654605"/>
    <lineage>
        <taxon>Eukaryota</taxon>
        <taxon>Fungi</taxon>
        <taxon>Dikarya</taxon>
        <taxon>Ascomycota</taxon>
        <taxon>Saccharomycotina</taxon>
        <taxon>Saccharomycetes</taxon>
        <taxon>Saccharomycetales</taxon>
        <taxon>Saccharomycetaceae</taxon>
        <taxon>Lachancea</taxon>
    </lineage>
</organism>
<name>A0A0P1KX07_9SACH</name>
<accession>A0A0P1KX07</accession>
<evidence type="ECO:0000313" key="7">
    <source>
        <dbReference type="EMBL" id="CUS24643.1"/>
    </source>
</evidence>
<evidence type="ECO:0000313" key="8">
    <source>
        <dbReference type="Proteomes" id="UP000236544"/>
    </source>
</evidence>
<feature type="region of interest" description="Disordered" evidence="6">
    <location>
        <begin position="323"/>
        <end position="348"/>
    </location>
</feature>
<evidence type="ECO:0000256" key="2">
    <source>
        <dbReference type="ARBA" id="ARBA00008476"/>
    </source>
</evidence>
<evidence type="ECO:0000256" key="4">
    <source>
        <dbReference type="ARBA" id="ARBA00022946"/>
    </source>
</evidence>
<feature type="compositionally biased region" description="Basic and acidic residues" evidence="6">
    <location>
        <begin position="323"/>
        <end position="347"/>
    </location>
</feature>
<dbReference type="AlphaFoldDB" id="A0A0P1KX07"/>
<comment type="subcellular location">
    <subcellularLocation>
        <location evidence="1">Mitochondrion</location>
    </subcellularLocation>
</comment>
<evidence type="ECO:0000256" key="3">
    <source>
        <dbReference type="ARBA" id="ARBA00013994"/>
    </source>
</evidence>
<keyword evidence="4" id="KW-0809">Transit peptide</keyword>
<proteinExistence type="inferred from homology"/>
<keyword evidence="5" id="KW-0496">Mitochondrion</keyword>
<dbReference type="Pfam" id="PF14877">
    <property type="entry name" value="mIF3"/>
    <property type="match status" value="1"/>
</dbReference>
<dbReference type="InterPro" id="IPR029427">
    <property type="entry name" value="AIM23"/>
</dbReference>
<gene>
    <name evidence="7" type="ORF">LAQU0_S18e00958g</name>
</gene>
<sequence length="360" mass="41398">MLSLLTFKNWVPGNGRFLLLQLRSCRKLQTTRFVLAESVASNNDILFNATASMRKNKDAAKLMTDRPRYTGPVKRKQTRGPNTGYQGKKRTNFKWSTGSERAQAAANFTLRQVFKLNERGVVKVVNQTTNKLEETSILSWAGELDLQTHGLTIVDIEQRGTFSIPLVKLVESKTALKKYSDELAKQKEEELMRLGFSSKRTGRKNENDSNEDNLKQIKVSWQISDADLNKQKANEIISQLKKGYKVFLYLNGKDALNKSNWAEDITDQEPTHIKKTSMRELERRQYVVEQLQAIVSEFSLSPAVEGSIETRLIMKLTPKPVASKKEDRMALKEQRKKERQEKLEKKLEKKKLRNLKTCED</sequence>
<comment type="similarity">
    <text evidence="2">Belongs to the AIM23 family.</text>
</comment>
<evidence type="ECO:0000256" key="5">
    <source>
        <dbReference type="ARBA" id="ARBA00023128"/>
    </source>
</evidence>
<protein>
    <recommendedName>
        <fullName evidence="3">Altered inheritance of mitochondria protein 23, mitochondrial</fullName>
    </recommendedName>
</protein>
<feature type="region of interest" description="Disordered" evidence="6">
    <location>
        <begin position="69"/>
        <end position="88"/>
    </location>
</feature>
<dbReference type="Proteomes" id="UP000236544">
    <property type="component" value="Unassembled WGS sequence"/>
</dbReference>
<evidence type="ECO:0000256" key="6">
    <source>
        <dbReference type="SAM" id="MobiDB-lite"/>
    </source>
</evidence>
<dbReference type="OrthoDB" id="3996489at2759"/>
<dbReference type="GO" id="GO:0005739">
    <property type="term" value="C:mitochondrion"/>
    <property type="evidence" value="ECO:0007669"/>
    <property type="project" value="UniProtKB-SubCell"/>
</dbReference>
<dbReference type="EMBL" id="LN890534">
    <property type="protein sequence ID" value="CUS24643.1"/>
    <property type="molecule type" value="Genomic_DNA"/>
</dbReference>
<keyword evidence="8" id="KW-1185">Reference proteome</keyword>